<feature type="domain" description="Response regulatory" evidence="3">
    <location>
        <begin position="21"/>
        <end position="133"/>
    </location>
</feature>
<dbReference type="PANTHER" id="PTHR44591">
    <property type="entry name" value="STRESS RESPONSE REGULATOR PROTEIN 1"/>
    <property type="match status" value="1"/>
</dbReference>
<dbReference type="RefSeq" id="WP_106262981.1">
    <property type="nucleotide sequence ID" value="NZ_PVTQ01000002.1"/>
</dbReference>
<dbReference type="OrthoDB" id="7831674at2"/>
<dbReference type="SMART" id="SM00448">
    <property type="entry name" value="REC"/>
    <property type="match status" value="1"/>
</dbReference>
<organism evidence="4 5">
    <name type="scientific">Donghicola tyrosinivorans</name>
    <dbReference type="NCBI Taxonomy" id="1652492"/>
    <lineage>
        <taxon>Bacteria</taxon>
        <taxon>Pseudomonadati</taxon>
        <taxon>Pseudomonadota</taxon>
        <taxon>Alphaproteobacteria</taxon>
        <taxon>Rhodobacterales</taxon>
        <taxon>Roseobacteraceae</taxon>
        <taxon>Donghicola</taxon>
    </lineage>
</organism>
<evidence type="ECO:0000313" key="4">
    <source>
        <dbReference type="EMBL" id="PRY92467.1"/>
    </source>
</evidence>
<accession>A0A2T0X0M4</accession>
<evidence type="ECO:0000256" key="2">
    <source>
        <dbReference type="PROSITE-ProRule" id="PRU00169"/>
    </source>
</evidence>
<proteinExistence type="predicted"/>
<dbReference type="PROSITE" id="PS50110">
    <property type="entry name" value="RESPONSE_REGULATORY"/>
    <property type="match status" value="1"/>
</dbReference>
<keyword evidence="5" id="KW-1185">Reference proteome</keyword>
<protein>
    <submittedName>
        <fullName evidence="4">Response regulator receiver domain-containing protein</fullName>
    </submittedName>
</protein>
<dbReference type="SUPFAM" id="SSF52172">
    <property type="entry name" value="CheY-like"/>
    <property type="match status" value="1"/>
</dbReference>
<dbReference type="InterPro" id="IPR011006">
    <property type="entry name" value="CheY-like_superfamily"/>
</dbReference>
<evidence type="ECO:0000313" key="5">
    <source>
        <dbReference type="Proteomes" id="UP000238392"/>
    </source>
</evidence>
<dbReference type="PANTHER" id="PTHR44591:SF23">
    <property type="entry name" value="CHEY SUBFAMILY"/>
    <property type="match status" value="1"/>
</dbReference>
<dbReference type="Proteomes" id="UP000238392">
    <property type="component" value="Unassembled WGS sequence"/>
</dbReference>
<dbReference type="Gene3D" id="3.40.50.2300">
    <property type="match status" value="1"/>
</dbReference>
<gene>
    <name evidence="4" type="ORF">CLV74_102382</name>
</gene>
<dbReference type="CDD" id="cd00156">
    <property type="entry name" value="REC"/>
    <property type="match status" value="1"/>
</dbReference>
<dbReference type="InterPro" id="IPR001789">
    <property type="entry name" value="Sig_transdc_resp-reg_receiver"/>
</dbReference>
<evidence type="ECO:0000259" key="3">
    <source>
        <dbReference type="PROSITE" id="PS50110"/>
    </source>
</evidence>
<evidence type="ECO:0000256" key="1">
    <source>
        <dbReference type="ARBA" id="ARBA00022553"/>
    </source>
</evidence>
<dbReference type="InterPro" id="IPR050595">
    <property type="entry name" value="Bact_response_regulator"/>
</dbReference>
<reference evidence="4 5" key="1">
    <citation type="submission" date="2018-03" db="EMBL/GenBank/DDBJ databases">
        <title>Genomic Encyclopedia of Archaeal and Bacterial Type Strains, Phase II (KMG-II): from individual species to whole genera.</title>
        <authorList>
            <person name="Goeker M."/>
        </authorList>
    </citation>
    <scope>NUCLEOTIDE SEQUENCE [LARGE SCALE GENOMIC DNA]</scope>
    <source>
        <strain evidence="4 5">DSM 100212</strain>
    </source>
</reference>
<dbReference type="Pfam" id="PF00072">
    <property type="entry name" value="Response_reg"/>
    <property type="match status" value="1"/>
</dbReference>
<comment type="caution">
    <text evidence="4">The sequence shown here is derived from an EMBL/GenBank/DDBJ whole genome shotgun (WGS) entry which is preliminary data.</text>
</comment>
<sequence length="255" mass="27723">MSDYKAYVPRPTPLRPLTGLTVLLVEDSRFVCEAMRLMCLRSGARIRRADSLMSARRHLAIYRPEVLVIDVGLPDGSGIELMADMANDDSDPIIIGLSGDPSAEPVALAAGATAFLHKPLNSLAMFQETLLAHLPEDRHPSGPRTINEETVHPDALAFHDDLQHIAMMLEDSTNRSEHKLNYALQFLSSLCSSTGDNDLAQATQDLQEARAGGLASGALTARLAAVLHDRLSNGQPPQQVISHYATRNVHHLAAR</sequence>
<dbReference type="GO" id="GO:0000160">
    <property type="term" value="P:phosphorelay signal transduction system"/>
    <property type="evidence" value="ECO:0007669"/>
    <property type="project" value="InterPro"/>
</dbReference>
<keyword evidence="1 2" id="KW-0597">Phosphoprotein</keyword>
<name>A0A2T0X0M4_9RHOB</name>
<feature type="modified residue" description="4-aspartylphosphate" evidence="2">
    <location>
        <position position="70"/>
    </location>
</feature>
<dbReference type="EMBL" id="PVTQ01000002">
    <property type="protein sequence ID" value="PRY92467.1"/>
    <property type="molecule type" value="Genomic_DNA"/>
</dbReference>
<dbReference type="AlphaFoldDB" id="A0A2T0X0M4"/>